<protein>
    <submittedName>
        <fullName evidence="1">Tetratricopeptide repeat protein</fullName>
    </submittedName>
</protein>
<dbReference type="Proteomes" id="UP000009168">
    <property type="component" value="Unassembled WGS sequence"/>
</dbReference>
<gene>
    <name evidence="1" type="ORF">TTHERM_002653437</name>
</gene>
<feature type="non-terminal residue" evidence="1">
    <location>
        <position position="1"/>
    </location>
</feature>
<dbReference type="InParanoid" id="W7XKS4"/>
<proteinExistence type="predicted"/>
<dbReference type="EMBL" id="GG662871">
    <property type="protein sequence ID" value="EWS76776.1"/>
    <property type="molecule type" value="Genomic_DNA"/>
</dbReference>
<organism evidence="1 2">
    <name type="scientific">Tetrahymena thermophila (strain SB210)</name>
    <dbReference type="NCBI Taxonomy" id="312017"/>
    <lineage>
        <taxon>Eukaryota</taxon>
        <taxon>Sar</taxon>
        <taxon>Alveolata</taxon>
        <taxon>Ciliophora</taxon>
        <taxon>Intramacronucleata</taxon>
        <taxon>Oligohymenophorea</taxon>
        <taxon>Hymenostomatida</taxon>
        <taxon>Tetrahymenina</taxon>
        <taxon>Tetrahymenidae</taxon>
        <taxon>Tetrahymena</taxon>
    </lineage>
</organism>
<keyword evidence="2" id="KW-1185">Reference proteome</keyword>
<accession>W7XKS4</accession>
<dbReference type="KEGG" id="tet:TTHERM_002653437"/>
<dbReference type="AlphaFoldDB" id="W7XKS4"/>
<name>W7XKS4_TETTS</name>
<evidence type="ECO:0000313" key="1">
    <source>
        <dbReference type="EMBL" id="EWS76776.1"/>
    </source>
</evidence>
<reference evidence="2" key="1">
    <citation type="journal article" date="2006" name="PLoS Biol.">
        <title>Macronuclear genome sequence of the ciliate Tetrahymena thermophila, a model eukaryote.</title>
        <authorList>
            <person name="Eisen J.A."/>
            <person name="Coyne R.S."/>
            <person name="Wu M."/>
            <person name="Wu D."/>
            <person name="Thiagarajan M."/>
            <person name="Wortman J.R."/>
            <person name="Badger J.H."/>
            <person name="Ren Q."/>
            <person name="Amedeo P."/>
            <person name="Jones K.M."/>
            <person name="Tallon L.J."/>
            <person name="Delcher A.L."/>
            <person name="Salzberg S.L."/>
            <person name="Silva J.C."/>
            <person name="Haas B.J."/>
            <person name="Majoros W.H."/>
            <person name="Farzad M."/>
            <person name="Carlton J.M."/>
            <person name="Smith R.K. Jr."/>
            <person name="Garg J."/>
            <person name="Pearlman R.E."/>
            <person name="Karrer K.M."/>
            <person name="Sun L."/>
            <person name="Manning G."/>
            <person name="Elde N.C."/>
            <person name="Turkewitz A.P."/>
            <person name="Asai D.J."/>
            <person name="Wilkes D.E."/>
            <person name="Wang Y."/>
            <person name="Cai H."/>
            <person name="Collins K."/>
            <person name="Stewart B.A."/>
            <person name="Lee S.R."/>
            <person name="Wilamowska K."/>
            <person name="Weinberg Z."/>
            <person name="Ruzzo W.L."/>
            <person name="Wloga D."/>
            <person name="Gaertig J."/>
            <person name="Frankel J."/>
            <person name="Tsao C.-C."/>
            <person name="Gorovsky M.A."/>
            <person name="Keeling P.J."/>
            <person name="Waller R.F."/>
            <person name="Patron N.J."/>
            <person name="Cherry J.M."/>
            <person name="Stover N.A."/>
            <person name="Krieger C.J."/>
            <person name="del Toro C."/>
            <person name="Ryder H.F."/>
            <person name="Williamson S.C."/>
            <person name="Barbeau R.A."/>
            <person name="Hamilton E.P."/>
            <person name="Orias E."/>
        </authorList>
    </citation>
    <scope>NUCLEOTIDE SEQUENCE [LARGE SCALE GENOMIC DNA]</scope>
    <source>
        <strain evidence="2">SB210</strain>
    </source>
</reference>
<sequence>VFYHPMLIFQKVLSWADLEYININQFCSYSVELMQQCYNQKEDFSNQIDETIQFIKNGHYSIEDQFNLNLLYQRWERFGQKLISIIFPIKSQMKGFNNQEPYSYAIIMTARVITDRSDHLKLFNLLNVNYLRIPLIVEFIV</sequence>
<evidence type="ECO:0000313" key="2">
    <source>
        <dbReference type="Proteomes" id="UP000009168"/>
    </source>
</evidence>
<feature type="non-terminal residue" evidence="1">
    <location>
        <position position="141"/>
    </location>
</feature>
<dbReference type="RefSeq" id="XP_012650689.1">
    <property type="nucleotide sequence ID" value="XM_012795235.1"/>
</dbReference>
<dbReference type="GeneID" id="24442657"/>